<dbReference type="InterPro" id="IPR051351">
    <property type="entry name" value="Ascorbate-PTS_EIIA_comp"/>
</dbReference>
<evidence type="ECO:0000256" key="1">
    <source>
        <dbReference type="ARBA" id="ARBA00004496"/>
    </source>
</evidence>
<dbReference type="InterPro" id="IPR036634">
    <property type="entry name" value="PRD_sf"/>
</dbReference>
<keyword evidence="5" id="KW-0808">Transferase</keyword>
<evidence type="ECO:0000256" key="6">
    <source>
        <dbReference type="ARBA" id="ARBA00022683"/>
    </source>
</evidence>
<evidence type="ECO:0000256" key="8">
    <source>
        <dbReference type="ARBA" id="ARBA00023159"/>
    </source>
</evidence>
<keyword evidence="16" id="KW-1185">Reference proteome</keyword>
<feature type="domain" description="PTS EIIA type-2" evidence="12">
    <location>
        <begin position="542"/>
        <end position="685"/>
    </location>
</feature>
<dbReference type="Gene3D" id="1.10.1790.10">
    <property type="entry name" value="PRD domain"/>
    <property type="match status" value="1"/>
</dbReference>
<dbReference type="PROSITE" id="PS51094">
    <property type="entry name" value="PTS_EIIA_TYPE_2"/>
    <property type="match status" value="1"/>
</dbReference>
<dbReference type="Pfam" id="PF05043">
    <property type="entry name" value="Mga"/>
    <property type="match status" value="1"/>
</dbReference>
<dbReference type="SUPFAM" id="SSF55804">
    <property type="entry name" value="Phoshotransferase/anion transport protein"/>
    <property type="match status" value="1"/>
</dbReference>
<dbReference type="Gene3D" id="3.40.930.10">
    <property type="entry name" value="Mannitol-specific EII, Chain A"/>
    <property type="match status" value="1"/>
</dbReference>
<evidence type="ECO:0000256" key="7">
    <source>
        <dbReference type="ARBA" id="ARBA00022777"/>
    </source>
</evidence>
<dbReference type="InterPro" id="IPR013011">
    <property type="entry name" value="PTS_EIIB_2"/>
</dbReference>
<dbReference type="PANTHER" id="PTHR36203:SF1">
    <property type="entry name" value="ASCORBATE-SPECIFIC PTS SYSTEM EIIA COMPONENT"/>
    <property type="match status" value="1"/>
</dbReference>
<evidence type="ECO:0000256" key="11">
    <source>
        <dbReference type="ARBA" id="ARBA00042072"/>
    </source>
</evidence>
<evidence type="ECO:0000256" key="3">
    <source>
        <dbReference type="ARBA" id="ARBA00022490"/>
    </source>
</evidence>
<evidence type="ECO:0000313" key="16">
    <source>
        <dbReference type="Proteomes" id="UP000095094"/>
    </source>
</evidence>
<dbReference type="PANTHER" id="PTHR36203">
    <property type="entry name" value="ASCORBATE-SPECIFIC PTS SYSTEM EIIA COMPONENT"/>
    <property type="match status" value="1"/>
</dbReference>
<dbReference type="OrthoDB" id="369398at2"/>
<evidence type="ECO:0000256" key="2">
    <source>
        <dbReference type="ARBA" id="ARBA00022448"/>
    </source>
</evidence>
<evidence type="ECO:0000256" key="4">
    <source>
        <dbReference type="ARBA" id="ARBA00022553"/>
    </source>
</evidence>
<dbReference type="PROSITE" id="PS51372">
    <property type="entry name" value="PRD_2"/>
    <property type="match status" value="1"/>
</dbReference>
<dbReference type="Pfam" id="PF00874">
    <property type="entry name" value="PRD"/>
    <property type="match status" value="1"/>
</dbReference>
<keyword evidence="3" id="KW-0963">Cytoplasm</keyword>
<dbReference type="Pfam" id="PF00359">
    <property type="entry name" value="PTS_EIIA_2"/>
    <property type="match status" value="1"/>
</dbReference>
<dbReference type="InterPro" id="IPR011608">
    <property type="entry name" value="PRD"/>
</dbReference>
<dbReference type="GO" id="GO:0005737">
    <property type="term" value="C:cytoplasm"/>
    <property type="evidence" value="ECO:0007669"/>
    <property type="project" value="UniProtKB-SubCell"/>
</dbReference>
<feature type="domain" description="PRD" evidence="14">
    <location>
        <begin position="288"/>
        <end position="395"/>
    </location>
</feature>
<evidence type="ECO:0000259" key="12">
    <source>
        <dbReference type="PROSITE" id="PS51094"/>
    </source>
</evidence>
<evidence type="ECO:0000313" key="15">
    <source>
        <dbReference type="EMBL" id="OEG08740.1"/>
    </source>
</evidence>
<keyword evidence="8" id="KW-0010">Activator</keyword>
<dbReference type="PROSITE" id="PS51099">
    <property type="entry name" value="PTS_EIIB_TYPE_2"/>
    <property type="match status" value="1"/>
</dbReference>
<sequence>MTDERSRKLMKRLVERSVHEVNELTAQTGLTKRQVEYSLEKINEYVGADNGWKLVIENNRIILNDQVREQFISVLSDRSYAKQYLMNAFERTNYLYLLLFYCGDEYLSISHFIEELGVGKTTIINDLKNLTLQLEKENIQLAYTRKNGYYLSGDEYQIRYYLMKMIIWDSTENNTSFIYDRFIERHHIETVETMRQLLEQYTKKYSISFVENRLTEFIYTFIFLKKRLSDFPVKLNDKYQLPALTAMNEYQFSRSILDHFAINEASAALYLCAWILGLSVGRETIHSKDTETIMILVKRIILRFETISGIRFNNREVVIRQLYSHLRPAYYRLFFKLPIVNPLHEKIKSEYGELFNIVEETLKPFASLFEHPIPEDEIAFLTMHFASLCSTFDDCLTTQKVALIVCPNGIGSSSIVYTELKTLFPELSFLGPVETSEIEQLSNSYDLIFSTVPNIRLFYTKKPVYIVSPIMTTSEKYRLISDVYTQIGNFNFKLPAVDKIMEIVERHAAINQSAGLEKELYEYLINQNEAVEETDDGPGLQEITAPELIQLNMSAKNWEQAIRLSAAPLLKQGRITRNYIETMIETAKKEGPYMVISKQVALPHARPMDGVLQLGMSITVLKEPIVFGSKENDPVKYVFCLAATENNRHLNAMVELVRLLEDPEFYSILETSQQSEEVFGYLSQTTALLEK</sequence>
<dbReference type="CDD" id="cd05568">
    <property type="entry name" value="PTS_IIB_bgl_like"/>
    <property type="match status" value="1"/>
</dbReference>
<evidence type="ECO:0000256" key="9">
    <source>
        <dbReference type="ARBA" id="ARBA00037387"/>
    </source>
</evidence>
<comment type="subcellular location">
    <subcellularLocation>
        <location evidence="1">Cytoplasm</location>
    </subcellularLocation>
</comment>
<dbReference type="GO" id="GO:0008982">
    <property type="term" value="F:protein-N(PI)-phosphohistidine-sugar phosphotransferase activity"/>
    <property type="evidence" value="ECO:0007669"/>
    <property type="project" value="InterPro"/>
</dbReference>
<dbReference type="InterPro" id="IPR036095">
    <property type="entry name" value="PTS_EIIB-like_sf"/>
</dbReference>
<keyword evidence="6" id="KW-0598">Phosphotransferase system</keyword>
<reference evidence="16" key="1">
    <citation type="submission" date="2016-09" db="EMBL/GenBank/DDBJ databases">
        <authorList>
            <person name="Gulvik C.A."/>
        </authorList>
    </citation>
    <scope>NUCLEOTIDE SEQUENCE [LARGE SCALE GENOMIC DNA]</scope>
    <source>
        <strain evidence="16">LMG 8895</strain>
    </source>
</reference>
<dbReference type="CDD" id="cd00211">
    <property type="entry name" value="PTS_IIA_fru"/>
    <property type="match status" value="1"/>
</dbReference>
<dbReference type="InterPro" id="IPR007737">
    <property type="entry name" value="Mga_HTH"/>
</dbReference>
<dbReference type="Proteomes" id="UP000095094">
    <property type="component" value="Unassembled WGS sequence"/>
</dbReference>
<dbReference type="SUPFAM" id="SSF52794">
    <property type="entry name" value="PTS system IIB component-like"/>
    <property type="match status" value="1"/>
</dbReference>
<dbReference type="GO" id="GO:0009401">
    <property type="term" value="P:phosphoenolpyruvate-dependent sugar phosphotransferase system"/>
    <property type="evidence" value="ECO:0007669"/>
    <property type="project" value="UniProtKB-KW"/>
</dbReference>
<dbReference type="SUPFAM" id="SSF63520">
    <property type="entry name" value="PTS-regulatory domain, PRD"/>
    <property type="match status" value="1"/>
</dbReference>
<accession>A0A1E5G916</accession>
<proteinExistence type="predicted"/>
<keyword evidence="2" id="KW-0813">Transport</keyword>
<organism evidence="15 16">
    <name type="scientific">Enterococcus termitis</name>
    <dbReference type="NCBI Taxonomy" id="332950"/>
    <lineage>
        <taxon>Bacteria</taxon>
        <taxon>Bacillati</taxon>
        <taxon>Bacillota</taxon>
        <taxon>Bacilli</taxon>
        <taxon>Lactobacillales</taxon>
        <taxon>Enterococcaceae</taxon>
        <taxon>Enterococcus</taxon>
    </lineage>
</organism>
<dbReference type="PATRIC" id="fig|332950.4.peg.3657"/>
<evidence type="ECO:0000256" key="5">
    <source>
        <dbReference type="ARBA" id="ARBA00022679"/>
    </source>
</evidence>
<protein>
    <recommendedName>
        <fullName evidence="10">Ascorbate-specific PTS system EIIA component</fullName>
    </recommendedName>
    <alternativeName>
        <fullName evidence="11">Ascorbate-specific phosphotransferase enzyme IIA component</fullName>
    </alternativeName>
</protein>
<comment type="function">
    <text evidence="9">The phosphoenolpyruvate-dependent sugar phosphotransferase system (sugar PTS), a major carbohydrate active transport system, catalyzes the phosphorylation of incoming sugar substrates concomitantly with their translocation across the cell membrane. The enzyme II UlaABC PTS system is involved in ascorbate transport.</text>
</comment>
<dbReference type="GO" id="GO:0006355">
    <property type="term" value="P:regulation of DNA-templated transcription"/>
    <property type="evidence" value="ECO:0007669"/>
    <property type="project" value="InterPro"/>
</dbReference>
<dbReference type="InterPro" id="IPR002178">
    <property type="entry name" value="PTS_EIIA_type-2_dom"/>
</dbReference>
<feature type="domain" description="PTS EIIB type-2" evidence="13">
    <location>
        <begin position="400"/>
        <end position="491"/>
    </location>
</feature>
<comment type="caution">
    <text evidence="15">The sequence shown here is derived from an EMBL/GenBank/DDBJ whole genome shotgun (WGS) entry which is preliminary data.</text>
</comment>
<dbReference type="AlphaFoldDB" id="A0A1E5G916"/>
<dbReference type="GO" id="GO:0016301">
    <property type="term" value="F:kinase activity"/>
    <property type="evidence" value="ECO:0007669"/>
    <property type="project" value="UniProtKB-KW"/>
</dbReference>
<name>A0A1E5G916_9ENTE</name>
<dbReference type="Gene3D" id="3.40.50.2300">
    <property type="match status" value="1"/>
</dbReference>
<gene>
    <name evidence="15" type="ORF">BCR25_12460</name>
</gene>
<dbReference type="RefSeq" id="WP_069665062.1">
    <property type="nucleotide sequence ID" value="NZ_JBHUJJ010000001.1"/>
</dbReference>
<dbReference type="InterPro" id="IPR016152">
    <property type="entry name" value="PTrfase/Anion_transptr"/>
</dbReference>
<evidence type="ECO:0000256" key="10">
    <source>
        <dbReference type="ARBA" id="ARBA00041175"/>
    </source>
</evidence>
<keyword evidence="4" id="KW-0597">Phosphoprotein</keyword>
<dbReference type="EMBL" id="MIJY01000046">
    <property type="protein sequence ID" value="OEG08740.1"/>
    <property type="molecule type" value="Genomic_DNA"/>
</dbReference>
<evidence type="ECO:0000259" key="14">
    <source>
        <dbReference type="PROSITE" id="PS51372"/>
    </source>
</evidence>
<keyword evidence="7" id="KW-0418">Kinase</keyword>
<evidence type="ECO:0000259" key="13">
    <source>
        <dbReference type="PROSITE" id="PS51099"/>
    </source>
</evidence>